<dbReference type="PANTHER" id="PTHR33284:SF1">
    <property type="entry name" value="RIBOSOMAL PROTEIN L25_GLN-TRNA SYNTHETASE, ANTI-CODON-BINDING DOMAIN-CONTAINING PROTEIN"/>
    <property type="match status" value="1"/>
</dbReference>
<dbReference type="InterPro" id="IPR020057">
    <property type="entry name" value="Ribosomal_bL25_b-dom"/>
</dbReference>
<dbReference type="SUPFAM" id="SSF50715">
    <property type="entry name" value="Ribosomal protein L25-like"/>
    <property type="match status" value="1"/>
</dbReference>
<feature type="compositionally biased region" description="Acidic residues" evidence="6">
    <location>
        <begin position="184"/>
        <end position="205"/>
    </location>
</feature>
<dbReference type="Gene3D" id="2.170.120.20">
    <property type="entry name" value="Ribosomal protein L25, beta domain"/>
    <property type="match status" value="1"/>
</dbReference>
<reference evidence="9 10" key="1">
    <citation type="submission" date="2018-08" db="EMBL/GenBank/DDBJ databases">
        <title>The draft genome squence of Brumimicrobium sp. N62.</title>
        <authorList>
            <person name="Du Z.-J."/>
            <person name="Luo H.-R."/>
        </authorList>
    </citation>
    <scope>NUCLEOTIDE SEQUENCE [LARGE SCALE GENOMIC DNA]</scope>
    <source>
        <strain evidence="9 10">N62</strain>
    </source>
</reference>
<feature type="domain" description="Large ribosomal subunit protein bL25 beta" evidence="8">
    <location>
        <begin position="99"/>
        <end position="179"/>
    </location>
</feature>
<evidence type="ECO:0000256" key="4">
    <source>
        <dbReference type="ARBA" id="ARBA00023274"/>
    </source>
</evidence>
<proteinExistence type="inferred from homology"/>
<keyword evidence="1 5" id="KW-0699">rRNA-binding</keyword>
<evidence type="ECO:0000259" key="8">
    <source>
        <dbReference type="Pfam" id="PF14693"/>
    </source>
</evidence>
<gene>
    <name evidence="5" type="primary">rplY</name>
    <name evidence="5" type="synonym">ctc</name>
    <name evidence="9" type="ORF">DXU93_00580</name>
</gene>
<dbReference type="PANTHER" id="PTHR33284">
    <property type="entry name" value="RIBOSOMAL PROTEIN L25/GLN-TRNA SYNTHETASE, ANTI-CODON-BINDING DOMAIN-CONTAINING PROTEIN"/>
    <property type="match status" value="1"/>
</dbReference>
<dbReference type="EMBL" id="QURB01000001">
    <property type="protein sequence ID" value="RFC55463.1"/>
    <property type="molecule type" value="Genomic_DNA"/>
</dbReference>
<dbReference type="NCBIfam" id="TIGR00731">
    <property type="entry name" value="bL25_bact_ctc"/>
    <property type="match status" value="1"/>
</dbReference>
<dbReference type="InterPro" id="IPR037121">
    <property type="entry name" value="Ribosomal_bL25_C"/>
</dbReference>
<evidence type="ECO:0000259" key="7">
    <source>
        <dbReference type="Pfam" id="PF01386"/>
    </source>
</evidence>
<dbReference type="GO" id="GO:0008097">
    <property type="term" value="F:5S rRNA binding"/>
    <property type="evidence" value="ECO:0007669"/>
    <property type="project" value="InterPro"/>
</dbReference>
<evidence type="ECO:0000256" key="1">
    <source>
        <dbReference type="ARBA" id="ARBA00022730"/>
    </source>
</evidence>
<dbReference type="GO" id="GO:0006412">
    <property type="term" value="P:translation"/>
    <property type="evidence" value="ECO:0007669"/>
    <property type="project" value="UniProtKB-UniRule"/>
</dbReference>
<keyword evidence="3 5" id="KW-0689">Ribosomal protein</keyword>
<dbReference type="InterPro" id="IPR029751">
    <property type="entry name" value="Ribosomal_L25_dom"/>
</dbReference>
<dbReference type="InterPro" id="IPR020056">
    <property type="entry name" value="Rbsml_bL25/Gln-tRNA_synth_N"/>
</dbReference>
<feature type="region of interest" description="Disordered" evidence="6">
    <location>
        <begin position="179"/>
        <end position="205"/>
    </location>
</feature>
<dbReference type="Gene3D" id="2.40.240.10">
    <property type="entry name" value="Ribosomal Protein L25, Chain P"/>
    <property type="match status" value="1"/>
</dbReference>
<evidence type="ECO:0000256" key="6">
    <source>
        <dbReference type="SAM" id="MobiDB-lite"/>
    </source>
</evidence>
<evidence type="ECO:0000256" key="5">
    <source>
        <dbReference type="HAMAP-Rule" id="MF_01334"/>
    </source>
</evidence>
<evidence type="ECO:0000256" key="3">
    <source>
        <dbReference type="ARBA" id="ARBA00022980"/>
    </source>
</evidence>
<sequence length="205" mass="22320">MKAVELSGSLRANVGKKDTKAVRRNGGVPCVLYGSGEQICFSVRSVDIEKLIFSPNVYRVELDIDGTKKMAIIQAKQMHPVTDKPLHVDFLELSDDKPVKVGIPVRISGRSKGVLNGGRLMTIFRTLKVEGLPKDLPNEVDIDITPLRIGQSIRVRDINIPGVKPLENGSAVIVSVKMARGAVDEGDDDEEEGEEGEEASENSED</sequence>
<dbReference type="InterPro" id="IPR020930">
    <property type="entry name" value="Ribosomal_uL5_bac-type"/>
</dbReference>
<dbReference type="HAMAP" id="MF_01334">
    <property type="entry name" value="Ribosomal_bL25_CTC"/>
    <property type="match status" value="1"/>
</dbReference>
<protein>
    <recommendedName>
        <fullName evidence="5">Large ribosomal subunit protein bL25</fullName>
    </recommendedName>
    <alternativeName>
        <fullName evidence="5">General stress protein CTC</fullName>
    </alternativeName>
</protein>
<dbReference type="GO" id="GO:0003735">
    <property type="term" value="F:structural constituent of ribosome"/>
    <property type="evidence" value="ECO:0007669"/>
    <property type="project" value="InterPro"/>
</dbReference>
<feature type="domain" description="Large ribosomal subunit protein bL25 L25" evidence="7">
    <location>
        <begin position="6"/>
        <end position="90"/>
    </location>
</feature>
<keyword evidence="2 5" id="KW-0694">RNA-binding</keyword>
<dbReference type="InterPro" id="IPR011035">
    <property type="entry name" value="Ribosomal_bL25/Gln-tRNA_synth"/>
</dbReference>
<comment type="subunit">
    <text evidence="5">Part of the 50S ribosomal subunit; part of the 5S rRNA/L5/L18/L25 subcomplex. Contacts the 5S rRNA. Binds to the 5S rRNA independently of L5 and L18.</text>
</comment>
<evidence type="ECO:0000313" key="10">
    <source>
        <dbReference type="Proteomes" id="UP000257127"/>
    </source>
</evidence>
<dbReference type="Proteomes" id="UP000257127">
    <property type="component" value="Unassembled WGS sequence"/>
</dbReference>
<evidence type="ECO:0000256" key="2">
    <source>
        <dbReference type="ARBA" id="ARBA00022884"/>
    </source>
</evidence>
<keyword evidence="10" id="KW-1185">Reference proteome</keyword>
<dbReference type="RefSeq" id="WP_116879299.1">
    <property type="nucleotide sequence ID" value="NZ_QURB01000001.1"/>
</dbReference>
<organism evidence="9 10">
    <name type="scientific">Brumimicrobium aurantiacum</name>
    <dbReference type="NCBI Taxonomy" id="1737063"/>
    <lineage>
        <taxon>Bacteria</taxon>
        <taxon>Pseudomonadati</taxon>
        <taxon>Bacteroidota</taxon>
        <taxon>Flavobacteriia</taxon>
        <taxon>Flavobacteriales</taxon>
        <taxon>Crocinitomicaceae</taxon>
        <taxon>Brumimicrobium</taxon>
    </lineage>
</organism>
<comment type="caution">
    <text evidence="9">The sequence shown here is derived from an EMBL/GenBank/DDBJ whole genome shotgun (WGS) entry which is preliminary data.</text>
</comment>
<accession>A0A3E1F147</accession>
<keyword evidence="4 5" id="KW-0687">Ribonucleoprotein</keyword>
<comment type="similarity">
    <text evidence="5">Belongs to the bacterial ribosomal protein bL25 family. CTC subfamily.</text>
</comment>
<dbReference type="Pfam" id="PF14693">
    <property type="entry name" value="Ribosomal_TL5_C"/>
    <property type="match status" value="1"/>
</dbReference>
<dbReference type="CDD" id="cd00495">
    <property type="entry name" value="Ribosomal_L25_TL5_CTC"/>
    <property type="match status" value="1"/>
</dbReference>
<dbReference type="AlphaFoldDB" id="A0A3E1F147"/>
<evidence type="ECO:0000313" key="9">
    <source>
        <dbReference type="EMBL" id="RFC55463.1"/>
    </source>
</evidence>
<dbReference type="OrthoDB" id="9786489at2"/>
<name>A0A3E1F147_9FLAO</name>
<dbReference type="InterPro" id="IPR001021">
    <property type="entry name" value="Ribosomal_bL25_long"/>
</dbReference>
<dbReference type="Pfam" id="PF01386">
    <property type="entry name" value="Ribosomal_L25p"/>
    <property type="match status" value="1"/>
</dbReference>
<comment type="function">
    <text evidence="5">This is one of the proteins that binds to the 5S RNA in the ribosome where it forms part of the central protuberance.</text>
</comment>
<dbReference type="GO" id="GO:0022625">
    <property type="term" value="C:cytosolic large ribosomal subunit"/>
    <property type="evidence" value="ECO:0007669"/>
    <property type="project" value="TreeGrafter"/>
</dbReference>